<evidence type="ECO:0000313" key="8">
    <source>
        <dbReference type="EMBL" id="OGC34461.1"/>
    </source>
</evidence>
<keyword evidence="4 6" id="KW-0699">rRNA-binding</keyword>
<organism evidence="8 9">
    <name type="scientific">candidate division WOR-1 bacterium RIFOXYB2_FULL_48_7</name>
    <dbReference type="NCBI Taxonomy" id="1802583"/>
    <lineage>
        <taxon>Bacteria</taxon>
        <taxon>Bacillati</taxon>
        <taxon>Saganbacteria</taxon>
    </lineage>
</organism>
<dbReference type="PIRSF" id="PIRSF002162">
    <property type="entry name" value="Ribosomal_L6"/>
    <property type="match status" value="1"/>
</dbReference>
<comment type="subunit">
    <text evidence="4">Part of the 50S ribosomal subunit.</text>
</comment>
<dbReference type="PRINTS" id="PR00059">
    <property type="entry name" value="RIBOSOMALL6"/>
</dbReference>
<dbReference type="SUPFAM" id="SSF56053">
    <property type="entry name" value="Ribosomal protein L6"/>
    <property type="match status" value="2"/>
</dbReference>
<evidence type="ECO:0000256" key="2">
    <source>
        <dbReference type="ARBA" id="ARBA00022980"/>
    </source>
</evidence>
<dbReference type="FunFam" id="3.90.930.12:FF:000001">
    <property type="entry name" value="50S ribosomal protein L6"/>
    <property type="match status" value="1"/>
</dbReference>
<evidence type="ECO:0000256" key="4">
    <source>
        <dbReference type="HAMAP-Rule" id="MF_01365"/>
    </source>
</evidence>
<dbReference type="GO" id="GO:0002181">
    <property type="term" value="P:cytoplasmic translation"/>
    <property type="evidence" value="ECO:0007669"/>
    <property type="project" value="TreeGrafter"/>
</dbReference>
<dbReference type="InterPro" id="IPR000702">
    <property type="entry name" value="Ribosomal_uL6-like"/>
</dbReference>
<dbReference type="NCBIfam" id="TIGR03654">
    <property type="entry name" value="L6_bact"/>
    <property type="match status" value="1"/>
</dbReference>
<comment type="caution">
    <text evidence="8">The sequence shown here is derived from an EMBL/GenBank/DDBJ whole genome shotgun (WGS) entry which is preliminary data.</text>
</comment>
<gene>
    <name evidence="4" type="primary">rplF</name>
    <name evidence="8" type="ORF">A2311_04975</name>
</gene>
<accession>A0A1F4TP27</accession>
<evidence type="ECO:0000256" key="6">
    <source>
        <dbReference type="RuleBase" id="RU003870"/>
    </source>
</evidence>
<keyword evidence="4 6" id="KW-0694">RNA-binding</keyword>
<sequence length="185" mass="19744">MARIGNRAIEVPKGVEVKIDKGMVTVKGAKNSLSLSHLPAVTVALDQGKIVTSCQSNDQLSRSLQGLYNSLLNNMILGVTKGFEKELDLVGVGYRAQLQGKKLQLSLGYSHPIEYDPPTGIEFEVAGGTRIKIKGADKQKVGQVAAEIRQIRKVEPYKGKGVRYVGEIVRKKAGKAAKATSGGAG</sequence>
<protein>
    <recommendedName>
        <fullName evidence="4">Large ribosomal subunit protein uL6</fullName>
    </recommendedName>
</protein>
<name>A0A1F4TP27_UNCSA</name>
<dbReference type="GO" id="GO:0022625">
    <property type="term" value="C:cytosolic large ribosomal subunit"/>
    <property type="evidence" value="ECO:0007669"/>
    <property type="project" value="UniProtKB-UniRule"/>
</dbReference>
<dbReference type="PANTHER" id="PTHR11655">
    <property type="entry name" value="60S/50S RIBOSOMAL PROTEIN L6/L9"/>
    <property type="match status" value="1"/>
</dbReference>
<feature type="domain" description="Large ribosomal subunit protein uL6 alpha-beta" evidence="7">
    <location>
        <begin position="11"/>
        <end position="82"/>
    </location>
</feature>
<dbReference type="Pfam" id="PF00347">
    <property type="entry name" value="Ribosomal_L6"/>
    <property type="match status" value="2"/>
</dbReference>
<dbReference type="HAMAP" id="MF_01365_B">
    <property type="entry name" value="Ribosomal_uL6_B"/>
    <property type="match status" value="1"/>
</dbReference>
<dbReference type="InterPro" id="IPR036789">
    <property type="entry name" value="Ribosomal_uL6-like_a/b-dom_sf"/>
</dbReference>
<dbReference type="GO" id="GO:0019843">
    <property type="term" value="F:rRNA binding"/>
    <property type="evidence" value="ECO:0007669"/>
    <property type="project" value="UniProtKB-UniRule"/>
</dbReference>
<dbReference type="InterPro" id="IPR020040">
    <property type="entry name" value="Ribosomal_uL6_a/b-dom"/>
</dbReference>
<comment type="function">
    <text evidence="4 6">This protein binds to the 23S rRNA, and is important in its secondary structure. It is located near the subunit interface in the base of the L7/L12 stalk, and near the tRNA binding site of the peptidyltransferase center.</text>
</comment>
<dbReference type="InterPro" id="IPR019906">
    <property type="entry name" value="Ribosomal_uL6_bac-type"/>
</dbReference>
<feature type="domain" description="Large ribosomal subunit protein uL6 alpha-beta" evidence="7">
    <location>
        <begin position="90"/>
        <end position="164"/>
    </location>
</feature>
<evidence type="ECO:0000259" key="7">
    <source>
        <dbReference type="Pfam" id="PF00347"/>
    </source>
</evidence>
<dbReference type="GO" id="GO:0003735">
    <property type="term" value="F:structural constituent of ribosome"/>
    <property type="evidence" value="ECO:0007669"/>
    <property type="project" value="UniProtKB-UniRule"/>
</dbReference>
<dbReference type="AlphaFoldDB" id="A0A1F4TP27"/>
<dbReference type="Gene3D" id="3.90.930.12">
    <property type="entry name" value="Ribosomal protein L6, alpha-beta domain"/>
    <property type="match status" value="2"/>
</dbReference>
<dbReference type="PANTHER" id="PTHR11655:SF14">
    <property type="entry name" value="LARGE RIBOSOMAL SUBUNIT PROTEIN UL6M"/>
    <property type="match status" value="1"/>
</dbReference>
<evidence type="ECO:0000256" key="5">
    <source>
        <dbReference type="RuleBase" id="RU003869"/>
    </source>
</evidence>
<evidence type="ECO:0000256" key="1">
    <source>
        <dbReference type="ARBA" id="ARBA00009356"/>
    </source>
</evidence>
<keyword evidence="2 4" id="KW-0689">Ribosomal protein</keyword>
<evidence type="ECO:0000313" key="9">
    <source>
        <dbReference type="Proteomes" id="UP000178951"/>
    </source>
</evidence>
<reference evidence="8 9" key="1">
    <citation type="journal article" date="2016" name="Nat. Commun.">
        <title>Thousands of microbial genomes shed light on interconnected biogeochemical processes in an aquifer system.</title>
        <authorList>
            <person name="Anantharaman K."/>
            <person name="Brown C.T."/>
            <person name="Hug L.A."/>
            <person name="Sharon I."/>
            <person name="Castelle C.J."/>
            <person name="Probst A.J."/>
            <person name="Thomas B.C."/>
            <person name="Singh A."/>
            <person name="Wilkins M.J."/>
            <person name="Karaoz U."/>
            <person name="Brodie E.L."/>
            <person name="Williams K.H."/>
            <person name="Hubbard S.S."/>
            <person name="Banfield J.F."/>
        </authorList>
    </citation>
    <scope>NUCLEOTIDE SEQUENCE [LARGE SCALE GENOMIC DNA]</scope>
</reference>
<evidence type="ECO:0000256" key="3">
    <source>
        <dbReference type="ARBA" id="ARBA00023274"/>
    </source>
</evidence>
<comment type="similarity">
    <text evidence="1 4 5">Belongs to the universal ribosomal protein uL6 family.</text>
</comment>
<dbReference type="EMBL" id="MEUF01000042">
    <property type="protein sequence ID" value="OGC34461.1"/>
    <property type="molecule type" value="Genomic_DNA"/>
</dbReference>
<dbReference type="Proteomes" id="UP000178951">
    <property type="component" value="Unassembled WGS sequence"/>
</dbReference>
<keyword evidence="3 4" id="KW-0687">Ribonucleoprotein</keyword>
<dbReference type="STRING" id="1802583.A2311_04975"/>
<proteinExistence type="inferred from homology"/>